<reference evidence="3" key="1">
    <citation type="journal article" date="2022" name="Int. J. Mol. Sci.">
        <title>Draft Genome of Tanacetum Coccineum: Genomic Comparison of Closely Related Tanacetum-Family Plants.</title>
        <authorList>
            <person name="Yamashiro T."/>
            <person name="Shiraishi A."/>
            <person name="Nakayama K."/>
            <person name="Satake H."/>
        </authorList>
    </citation>
    <scope>NUCLEOTIDE SEQUENCE</scope>
</reference>
<feature type="transmembrane region" description="Helical" evidence="2">
    <location>
        <begin position="201"/>
        <end position="226"/>
    </location>
</feature>
<keyword evidence="2" id="KW-0472">Membrane</keyword>
<reference evidence="3" key="2">
    <citation type="submission" date="2022-01" db="EMBL/GenBank/DDBJ databases">
        <authorList>
            <person name="Yamashiro T."/>
            <person name="Shiraishi A."/>
            <person name="Satake H."/>
            <person name="Nakayama K."/>
        </authorList>
    </citation>
    <scope>NUCLEOTIDE SEQUENCE</scope>
</reference>
<name>A0ABQ4YDQ3_9ASTR</name>
<proteinExistence type="predicted"/>
<dbReference type="EMBL" id="BQNB010010311">
    <property type="protein sequence ID" value="GJS75557.1"/>
    <property type="molecule type" value="Genomic_DNA"/>
</dbReference>
<accession>A0ABQ4YDQ3</accession>
<evidence type="ECO:0000256" key="1">
    <source>
        <dbReference type="SAM" id="MobiDB-lite"/>
    </source>
</evidence>
<evidence type="ECO:0000256" key="2">
    <source>
        <dbReference type="SAM" id="Phobius"/>
    </source>
</evidence>
<feature type="compositionally biased region" description="Acidic residues" evidence="1">
    <location>
        <begin position="276"/>
        <end position="294"/>
    </location>
</feature>
<feature type="transmembrane region" description="Helical" evidence="2">
    <location>
        <begin position="104"/>
        <end position="137"/>
    </location>
</feature>
<keyword evidence="4" id="KW-1185">Reference proteome</keyword>
<sequence length="294" mass="31742">MGGDVERLGAEILDYEQQMTRIVAWCLGFMKWVSEDPSYVTGGEPEYPQELFSAVDLLFLQFLVRSPPLDSANSCVMQGASCTQRKVSMVSFGRISPNSFLSSILLVVVIIVTVVIVMVILIVVVVAIVGVVIVVAIFGSVSYVGAASPESEGIILACSIPIGWAYAFHQDKASLVRVPVANVTLTSLAHLLRENTDSFPLFATGISLGPVFLLGLSAFAMVAACASKAAVIPSVMSYWMAGKVMAGVSDVDVLWEAFYQHKTIRTLRGYGMIHNDEDEDSDANDSDDDEREIS</sequence>
<comment type="caution">
    <text evidence="3">The sequence shown here is derived from an EMBL/GenBank/DDBJ whole genome shotgun (WGS) entry which is preliminary data.</text>
</comment>
<keyword evidence="2" id="KW-0812">Transmembrane</keyword>
<gene>
    <name evidence="3" type="ORF">Tco_0725438</name>
</gene>
<organism evidence="3 4">
    <name type="scientific">Tanacetum coccineum</name>
    <dbReference type="NCBI Taxonomy" id="301880"/>
    <lineage>
        <taxon>Eukaryota</taxon>
        <taxon>Viridiplantae</taxon>
        <taxon>Streptophyta</taxon>
        <taxon>Embryophyta</taxon>
        <taxon>Tracheophyta</taxon>
        <taxon>Spermatophyta</taxon>
        <taxon>Magnoliopsida</taxon>
        <taxon>eudicotyledons</taxon>
        <taxon>Gunneridae</taxon>
        <taxon>Pentapetalae</taxon>
        <taxon>asterids</taxon>
        <taxon>campanulids</taxon>
        <taxon>Asterales</taxon>
        <taxon>Asteraceae</taxon>
        <taxon>Asteroideae</taxon>
        <taxon>Anthemideae</taxon>
        <taxon>Anthemidinae</taxon>
        <taxon>Tanacetum</taxon>
    </lineage>
</organism>
<dbReference type="Proteomes" id="UP001151760">
    <property type="component" value="Unassembled WGS sequence"/>
</dbReference>
<protein>
    <submittedName>
        <fullName evidence="3">Uncharacterized protein</fullName>
    </submittedName>
</protein>
<evidence type="ECO:0000313" key="4">
    <source>
        <dbReference type="Proteomes" id="UP001151760"/>
    </source>
</evidence>
<evidence type="ECO:0000313" key="3">
    <source>
        <dbReference type="EMBL" id="GJS75557.1"/>
    </source>
</evidence>
<feature type="region of interest" description="Disordered" evidence="1">
    <location>
        <begin position="275"/>
        <end position="294"/>
    </location>
</feature>
<keyword evidence="2" id="KW-1133">Transmembrane helix</keyword>